<evidence type="ECO:0000313" key="1">
    <source>
        <dbReference type="EMBL" id="SEL94536.1"/>
    </source>
</evidence>
<accession>A0A1H7UCL3</accession>
<protein>
    <submittedName>
        <fullName evidence="1">Uncharacterized protein</fullName>
    </submittedName>
</protein>
<dbReference type="AlphaFoldDB" id="A0A1H7UCL3"/>
<gene>
    <name evidence="1" type="ORF">SAMN05414137_115204</name>
</gene>
<dbReference type="RefSeq" id="WP_042450451.1">
    <property type="nucleotide sequence ID" value="NZ_BBPN01000019.1"/>
</dbReference>
<dbReference type="InterPro" id="IPR015943">
    <property type="entry name" value="WD40/YVTN_repeat-like_dom_sf"/>
</dbReference>
<reference evidence="2" key="1">
    <citation type="submission" date="2016-10" db="EMBL/GenBank/DDBJ databases">
        <authorList>
            <person name="Varghese N."/>
        </authorList>
    </citation>
    <scope>NUCLEOTIDE SEQUENCE [LARGE SCALE GENOMIC DNA]</scope>
    <source>
        <strain evidence="2">DSM 45096 / BCRC 16803 / CGMCC 4.1857 / CIP 109030 / JCM 12277 / KCTC 19219 / NBRC 100920 / 33214</strain>
    </source>
</reference>
<dbReference type="OrthoDB" id="9764804at2"/>
<dbReference type="SUPFAM" id="SSF110296">
    <property type="entry name" value="Oligoxyloglucan reducing end-specific cellobiohydrolase"/>
    <property type="match status" value="1"/>
</dbReference>
<organism evidence="1 2">
    <name type="scientific">Streptacidiphilus jiangxiensis</name>
    <dbReference type="NCBI Taxonomy" id="235985"/>
    <lineage>
        <taxon>Bacteria</taxon>
        <taxon>Bacillati</taxon>
        <taxon>Actinomycetota</taxon>
        <taxon>Actinomycetes</taxon>
        <taxon>Kitasatosporales</taxon>
        <taxon>Streptomycetaceae</taxon>
        <taxon>Streptacidiphilus</taxon>
    </lineage>
</organism>
<dbReference type="PANTHER" id="PTHR43739">
    <property type="entry name" value="XYLOGLUCANASE (EUROFUNG)"/>
    <property type="match status" value="1"/>
</dbReference>
<dbReference type="Proteomes" id="UP000183015">
    <property type="component" value="Unassembled WGS sequence"/>
</dbReference>
<dbReference type="InterPro" id="IPR052025">
    <property type="entry name" value="Xyloglucanase_GH74"/>
</dbReference>
<dbReference type="STRING" id="235985.SAMN05414137_115204"/>
<name>A0A1H7UCL3_STRJI</name>
<proteinExistence type="predicted"/>
<keyword evidence="2" id="KW-1185">Reference proteome</keyword>
<evidence type="ECO:0000313" key="2">
    <source>
        <dbReference type="Proteomes" id="UP000183015"/>
    </source>
</evidence>
<dbReference type="GO" id="GO:0010411">
    <property type="term" value="P:xyloglucan metabolic process"/>
    <property type="evidence" value="ECO:0007669"/>
    <property type="project" value="TreeGrafter"/>
</dbReference>
<dbReference type="Gene3D" id="2.130.10.10">
    <property type="entry name" value="YVTN repeat-like/Quinoprotein amine dehydrogenase"/>
    <property type="match status" value="1"/>
</dbReference>
<dbReference type="EMBL" id="FOAZ01000015">
    <property type="protein sequence ID" value="SEL94536.1"/>
    <property type="molecule type" value="Genomic_DNA"/>
</dbReference>
<dbReference type="PANTHER" id="PTHR43739:SF5">
    <property type="entry name" value="EXO-ALPHA-SIALIDASE"/>
    <property type="match status" value="1"/>
</dbReference>
<dbReference type="eggNOG" id="COG4447">
    <property type="taxonomic scope" value="Bacteria"/>
</dbReference>
<sequence length="364" mass="40035">MTETLLAVGTAKGLFLARSRDRRSWSWTGPHFVMQGVYSVAVDRRGAAPRILVGADSSHWGPSVFTSDDLGESWQEPAAPAVRFPEGTDASLVRVWQLQPAGPDEPGVVYAGTEPAALFRSEDGGASFTFNESLWRHPQREQWQAGFGGQGLHTIVLDPRDPRAVTIAVSTGGVYRSLDAGATWEPSNTGIEARFMPEEERYPAFGQCVHKVSQDAVDPSRLYLQNHGGVYRSDDAGAVWKRIDSGLPADFGFPVATHPHRADTAYVFPLVADYERLAPEHRCRVYRTEDAGETWQPLEKGLPDRDHYGVVLRDALTTDDNQPAGIYFGNKNGELYGSADEGESWSLLNEHLPTVLCVRAVKLD</sequence>
<dbReference type="CDD" id="cd15482">
    <property type="entry name" value="Sialidase_non-viral"/>
    <property type="match status" value="2"/>
</dbReference>